<dbReference type="Proteomes" id="UP000324800">
    <property type="component" value="Unassembled WGS sequence"/>
</dbReference>
<gene>
    <name evidence="1" type="ORF">EZS28_031988</name>
</gene>
<reference evidence="1 2" key="1">
    <citation type="submission" date="2019-03" db="EMBL/GenBank/DDBJ databases">
        <title>Single cell metagenomics reveals metabolic interactions within the superorganism composed of flagellate Streblomastix strix and complex community of Bacteroidetes bacteria on its surface.</title>
        <authorList>
            <person name="Treitli S.C."/>
            <person name="Kolisko M."/>
            <person name="Husnik F."/>
            <person name="Keeling P."/>
            <person name="Hampl V."/>
        </authorList>
    </citation>
    <scope>NUCLEOTIDE SEQUENCE [LARGE SCALE GENOMIC DNA]</scope>
    <source>
        <strain evidence="1">ST1C</strain>
    </source>
</reference>
<sequence>MIKFSEVSAANHTWNVSIETPFVEYKKQKREIMYEQQGLSETCNSRYGAAIVVDCKATVQISESTFRTFEGPTERTLNGAKVSIDKSTVLDNIELRNRETLSSMQTKVVCEGRICTTTVDVALDNAYEFLVPI</sequence>
<dbReference type="EMBL" id="SNRW01013565">
    <property type="protein sequence ID" value="KAA6372485.1"/>
    <property type="molecule type" value="Genomic_DNA"/>
</dbReference>
<dbReference type="AlphaFoldDB" id="A0A5J4URQ0"/>
<evidence type="ECO:0000313" key="1">
    <source>
        <dbReference type="EMBL" id="KAA6372485.1"/>
    </source>
</evidence>
<name>A0A5J4URQ0_9EUKA</name>
<evidence type="ECO:0000313" key="2">
    <source>
        <dbReference type="Proteomes" id="UP000324800"/>
    </source>
</evidence>
<accession>A0A5J4URQ0</accession>
<comment type="caution">
    <text evidence="1">The sequence shown here is derived from an EMBL/GenBank/DDBJ whole genome shotgun (WGS) entry which is preliminary data.</text>
</comment>
<protein>
    <submittedName>
        <fullName evidence="1">Uncharacterized protein</fullName>
    </submittedName>
</protein>
<organism evidence="1 2">
    <name type="scientific">Streblomastix strix</name>
    <dbReference type="NCBI Taxonomy" id="222440"/>
    <lineage>
        <taxon>Eukaryota</taxon>
        <taxon>Metamonada</taxon>
        <taxon>Preaxostyla</taxon>
        <taxon>Oxymonadida</taxon>
        <taxon>Streblomastigidae</taxon>
        <taxon>Streblomastix</taxon>
    </lineage>
</organism>
<proteinExistence type="predicted"/>